<dbReference type="OrthoDB" id="9796586at2"/>
<evidence type="ECO:0000256" key="1">
    <source>
        <dbReference type="ARBA" id="ARBA00022729"/>
    </source>
</evidence>
<dbReference type="EMBL" id="FOVR01000002">
    <property type="protein sequence ID" value="SFN95229.1"/>
    <property type="molecule type" value="Genomic_DNA"/>
</dbReference>
<evidence type="ECO:0000256" key="2">
    <source>
        <dbReference type="SAM" id="MobiDB-lite"/>
    </source>
</evidence>
<evidence type="ECO:0000259" key="4">
    <source>
        <dbReference type="SMART" id="SM00062"/>
    </source>
</evidence>
<feature type="transmembrane region" description="Helical" evidence="3">
    <location>
        <begin position="41"/>
        <end position="60"/>
    </location>
</feature>
<dbReference type="Proteomes" id="UP000199236">
    <property type="component" value="Unassembled WGS sequence"/>
</dbReference>
<dbReference type="Gene3D" id="3.40.190.10">
    <property type="entry name" value="Periplasmic binding protein-like II"/>
    <property type="match status" value="2"/>
</dbReference>
<keyword evidence="6" id="KW-1185">Reference proteome</keyword>
<dbReference type="SMART" id="SM00062">
    <property type="entry name" value="PBPb"/>
    <property type="match status" value="1"/>
</dbReference>
<organism evidence="5 6">
    <name type="scientific">Cohaesibacter marisflavi</name>
    <dbReference type="NCBI Taxonomy" id="655353"/>
    <lineage>
        <taxon>Bacteria</taxon>
        <taxon>Pseudomonadati</taxon>
        <taxon>Pseudomonadota</taxon>
        <taxon>Alphaproteobacteria</taxon>
        <taxon>Hyphomicrobiales</taxon>
        <taxon>Cohaesibacteraceae</taxon>
    </lineage>
</organism>
<keyword evidence="3" id="KW-0812">Transmembrane</keyword>
<protein>
    <submittedName>
        <fullName evidence="5">ABC-type amino acid transport substrate-binding protein</fullName>
    </submittedName>
</protein>
<keyword evidence="3" id="KW-0472">Membrane</keyword>
<evidence type="ECO:0000256" key="3">
    <source>
        <dbReference type="SAM" id="Phobius"/>
    </source>
</evidence>
<reference evidence="5 6" key="1">
    <citation type="submission" date="2016-10" db="EMBL/GenBank/DDBJ databases">
        <authorList>
            <person name="de Groot N.N."/>
        </authorList>
    </citation>
    <scope>NUCLEOTIDE SEQUENCE [LARGE SCALE GENOMIC DNA]</scope>
    <source>
        <strain evidence="5 6">CGMCC 1.9157</strain>
    </source>
</reference>
<proteinExistence type="predicted"/>
<keyword evidence="1" id="KW-0732">Signal</keyword>
<dbReference type="InterPro" id="IPR001638">
    <property type="entry name" value="Solute-binding_3/MltF_N"/>
</dbReference>
<gene>
    <name evidence="5" type="ORF">SAMN04488056_102506</name>
</gene>
<feature type="compositionally biased region" description="Polar residues" evidence="2">
    <location>
        <begin position="80"/>
        <end position="90"/>
    </location>
</feature>
<feature type="domain" description="Solute-binding protein family 3/N-terminal" evidence="4">
    <location>
        <begin position="130"/>
        <end position="355"/>
    </location>
</feature>
<sequence>MDCATVLNPLLIVKIVRNASICRMRTGGVATQDRLSQGGGLSWTFFLAMLSAFCLFLLAVTDGLAQTLTEEGQSEVVVEQPTNVEATRSPRSGEGDEPVTSEDWAKADFYGFIDIHQRLRQPSETVMDNGLRLLTAPDFPPFNYRNKAGAPVGYHVELARAFCEQLNIACTMKVVPFDAIPDLLASDEADAALAGLVRHPELQGRVTFSNVFLKRPGRFLHLKDDGVSTDKDALQGKPVAVIGGSAHEAFLRAYFDGVNRVPVNDLHAARELLEEGKVVAIFGDAFQLLHIATQRNGIFSFAGEPYYDDHFFGDGMAFAYKAGRTDIGNLLNFGLQKLAQSGRLAELYARHFAFDVYASY</sequence>
<dbReference type="SUPFAM" id="SSF53850">
    <property type="entry name" value="Periplasmic binding protein-like II"/>
    <property type="match status" value="1"/>
</dbReference>
<dbReference type="Pfam" id="PF00497">
    <property type="entry name" value="SBP_bac_3"/>
    <property type="match status" value="1"/>
</dbReference>
<name>A0A1I5D7P7_9HYPH</name>
<dbReference type="PANTHER" id="PTHR35936:SF35">
    <property type="entry name" value="L-CYSTINE-BINDING PROTEIN TCYJ"/>
    <property type="match status" value="1"/>
</dbReference>
<dbReference type="PANTHER" id="PTHR35936">
    <property type="entry name" value="MEMBRANE-BOUND LYTIC MUREIN TRANSGLYCOSYLASE F"/>
    <property type="match status" value="1"/>
</dbReference>
<feature type="region of interest" description="Disordered" evidence="2">
    <location>
        <begin position="75"/>
        <end position="100"/>
    </location>
</feature>
<dbReference type="AlphaFoldDB" id="A0A1I5D7P7"/>
<evidence type="ECO:0000313" key="6">
    <source>
        <dbReference type="Proteomes" id="UP000199236"/>
    </source>
</evidence>
<dbReference type="STRING" id="655353.SAMN04488056_102506"/>
<accession>A0A1I5D7P7</accession>
<evidence type="ECO:0000313" key="5">
    <source>
        <dbReference type="EMBL" id="SFN95229.1"/>
    </source>
</evidence>
<keyword evidence="3" id="KW-1133">Transmembrane helix</keyword>